<keyword evidence="3" id="KW-1185">Reference proteome</keyword>
<proteinExistence type="predicted"/>
<organism evidence="2 3">
    <name type="scientific">Austropuccinia psidii MF-1</name>
    <dbReference type="NCBI Taxonomy" id="1389203"/>
    <lineage>
        <taxon>Eukaryota</taxon>
        <taxon>Fungi</taxon>
        <taxon>Dikarya</taxon>
        <taxon>Basidiomycota</taxon>
        <taxon>Pucciniomycotina</taxon>
        <taxon>Pucciniomycetes</taxon>
        <taxon>Pucciniales</taxon>
        <taxon>Sphaerophragmiaceae</taxon>
        <taxon>Austropuccinia</taxon>
    </lineage>
</organism>
<feature type="region of interest" description="Disordered" evidence="1">
    <location>
        <begin position="1"/>
        <end position="29"/>
    </location>
</feature>
<dbReference type="EMBL" id="AVOT02002824">
    <property type="protein sequence ID" value="MBW0471651.1"/>
    <property type="molecule type" value="Genomic_DNA"/>
</dbReference>
<sequence length="139" mass="16007">MTIVHKSENTNKNADGLSRLTLTNTPENPDYVPANAEPQIIIEVINVTDVGTEFFEDVGESYKKDKNFHILISLHENNCKDTALDSYSDDIWKPLYENGRFHLFYGILYHKSKQTCVMVLCNRMLISTISLEFHCKIYS</sequence>
<comment type="caution">
    <text evidence="2">The sequence shown here is derived from an EMBL/GenBank/DDBJ whole genome shotgun (WGS) entry which is preliminary data.</text>
</comment>
<name>A0A9Q3BVM4_9BASI</name>
<dbReference type="AlphaFoldDB" id="A0A9Q3BVM4"/>
<evidence type="ECO:0000313" key="3">
    <source>
        <dbReference type="Proteomes" id="UP000765509"/>
    </source>
</evidence>
<evidence type="ECO:0000313" key="2">
    <source>
        <dbReference type="EMBL" id="MBW0471651.1"/>
    </source>
</evidence>
<dbReference type="Proteomes" id="UP000765509">
    <property type="component" value="Unassembled WGS sequence"/>
</dbReference>
<gene>
    <name evidence="2" type="ORF">O181_011366</name>
</gene>
<reference evidence="2" key="1">
    <citation type="submission" date="2021-03" db="EMBL/GenBank/DDBJ databases">
        <title>Draft genome sequence of rust myrtle Austropuccinia psidii MF-1, a brazilian biotype.</title>
        <authorList>
            <person name="Quecine M.C."/>
            <person name="Pachon D.M.R."/>
            <person name="Bonatelli M.L."/>
            <person name="Correr F.H."/>
            <person name="Franceschini L.M."/>
            <person name="Leite T.F."/>
            <person name="Margarido G.R.A."/>
            <person name="Almeida C.A."/>
            <person name="Ferrarezi J.A."/>
            <person name="Labate C.A."/>
        </authorList>
    </citation>
    <scope>NUCLEOTIDE SEQUENCE</scope>
    <source>
        <strain evidence="2">MF-1</strain>
    </source>
</reference>
<accession>A0A9Q3BVM4</accession>
<protein>
    <submittedName>
        <fullName evidence="2">Uncharacterized protein</fullName>
    </submittedName>
</protein>
<evidence type="ECO:0000256" key="1">
    <source>
        <dbReference type="SAM" id="MobiDB-lite"/>
    </source>
</evidence>